<evidence type="ECO:0008006" key="4">
    <source>
        <dbReference type="Google" id="ProtNLM"/>
    </source>
</evidence>
<protein>
    <recommendedName>
        <fullName evidence="4">Redox-active disulfide protein 2</fullName>
    </recommendedName>
</protein>
<dbReference type="Proteomes" id="UP000190230">
    <property type="component" value="Unassembled WGS sequence"/>
</dbReference>
<name>A0A1T5E9R8_9FLAO</name>
<dbReference type="RefSeq" id="WP_079721930.1">
    <property type="nucleotide sequence ID" value="NZ_FUYY01000008.1"/>
</dbReference>
<organism evidence="2 3">
    <name type="scientific">Salegentibacter holothuriorum</name>
    <dbReference type="NCBI Taxonomy" id="241145"/>
    <lineage>
        <taxon>Bacteria</taxon>
        <taxon>Pseudomonadati</taxon>
        <taxon>Bacteroidota</taxon>
        <taxon>Flavobacteriia</taxon>
        <taxon>Flavobacteriales</taxon>
        <taxon>Flavobacteriaceae</taxon>
        <taxon>Salegentibacter</taxon>
    </lineage>
</organism>
<dbReference type="EMBL" id="FUYY01000008">
    <property type="protein sequence ID" value="SKB80767.1"/>
    <property type="molecule type" value="Genomic_DNA"/>
</dbReference>
<evidence type="ECO:0000256" key="1">
    <source>
        <dbReference type="SAM" id="Phobius"/>
    </source>
</evidence>
<gene>
    <name evidence="2" type="ORF">SAMN05660776_3104</name>
</gene>
<evidence type="ECO:0000313" key="2">
    <source>
        <dbReference type="EMBL" id="SKB80767.1"/>
    </source>
</evidence>
<keyword evidence="1" id="KW-0812">Transmembrane</keyword>
<feature type="transmembrane region" description="Helical" evidence="1">
    <location>
        <begin position="21"/>
        <end position="41"/>
    </location>
</feature>
<reference evidence="3" key="1">
    <citation type="submission" date="2017-02" db="EMBL/GenBank/DDBJ databases">
        <authorList>
            <person name="Varghese N."/>
            <person name="Submissions S."/>
        </authorList>
    </citation>
    <scope>NUCLEOTIDE SEQUENCE [LARGE SCALE GENOMIC DNA]</scope>
    <source>
        <strain evidence="3">DSM 23405</strain>
    </source>
</reference>
<evidence type="ECO:0000313" key="3">
    <source>
        <dbReference type="Proteomes" id="UP000190230"/>
    </source>
</evidence>
<dbReference type="AlphaFoldDB" id="A0A1T5E9R8"/>
<proteinExistence type="predicted"/>
<keyword evidence="1" id="KW-0472">Membrane</keyword>
<dbReference type="STRING" id="241145.SAMN05660776_3104"/>
<sequence length="84" mass="9773">MKKNLKGLTDDELQKEYRDKSIIFSIFLGLIIVMVISSIITLFMSSIMANTFLPLAFLPLLLIFWKQFNNVKKEMKSRNIMKNG</sequence>
<feature type="transmembrane region" description="Helical" evidence="1">
    <location>
        <begin position="47"/>
        <end position="65"/>
    </location>
</feature>
<keyword evidence="3" id="KW-1185">Reference proteome</keyword>
<accession>A0A1T5E9R8</accession>
<keyword evidence="1" id="KW-1133">Transmembrane helix</keyword>